<dbReference type="Proteomes" id="UP000677918">
    <property type="component" value="Unassembled WGS sequence"/>
</dbReference>
<comment type="caution">
    <text evidence="2">The sequence shown here is derived from an EMBL/GenBank/DDBJ whole genome shotgun (WGS) entry which is preliminary data.</text>
</comment>
<keyword evidence="1" id="KW-0119">Carbohydrate metabolism</keyword>
<organism evidence="2 3">
    <name type="scientific">Xylanibacillus composti</name>
    <dbReference type="NCBI Taxonomy" id="1572762"/>
    <lineage>
        <taxon>Bacteria</taxon>
        <taxon>Bacillati</taxon>
        <taxon>Bacillota</taxon>
        <taxon>Bacilli</taxon>
        <taxon>Bacillales</taxon>
        <taxon>Paenibacillaceae</taxon>
        <taxon>Xylanibacillus</taxon>
    </lineage>
</organism>
<dbReference type="SUPFAM" id="SSF51445">
    <property type="entry name" value="(Trans)glycosidases"/>
    <property type="match status" value="1"/>
</dbReference>
<sequence>MPAAAESFREHALQNAYNSYFHGSFYWGDWDMYWTDHHDDKQNMVLRAVSGGPVYFSDKTGRTKAEHVWPLIYRDGQDYSLRSAWPADSGLSDYRSCS</sequence>
<evidence type="ECO:0000256" key="1">
    <source>
        <dbReference type="ARBA" id="ARBA00023277"/>
    </source>
</evidence>
<proteinExistence type="predicted"/>
<dbReference type="Pfam" id="PF05691">
    <property type="entry name" value="Raffinose_syn"/>
    <property type="match status" value="1"/>
</dbReference>
<keyword evidence="3" id="KW-1185">Reference proteome</keyword>
<dbReference type="AlphaFoldDB" id="A0A8J4H6D2"/>
<dbReference type="RefSeq" id="WP_213413340.1">
    <property type="nucleotide sequence ID" value="NZ_BOVK01000050.1"/>
</dbReference>
<reference evidence="2" key="1">
    <citation type="submission" date="2021-04" db="EMBL/GenBank/DDBJ databases">
        <title>Draft genome sequence of Xylanibacillus composti strain K13.</title>
        <authorList>
            <person name="Uke A."/>
            <person name="Chhe C."/>
            <person name="Baramee S."/>
            <person name="Kosugi A."/>
        </authorList>
    </citation>
    <scope>NUCLEOTIDE SEQUENCE</scope>
    <source>
        <strain evidence="2">K13</strain>
    </source>
</reference>
<protein>
    <submittedName>
        <fullName evidence="2">Uncharacterized protein</fullName>
    </submittedName>
</protein>
<dbReference type="InterPro" id="IPR017853">
    <property type="entry name" value="GH"/>
</dbReference>
<dbReference type="PANTHER" id="PTHR31268">
    <property type="match status" value="1"/>
</dbReference>
<dbReference type="EMBL" id="BOVK01000050">
    <property type="protein sequence ID" value="GIQ70525.1"/>
    <property type="molecule type" value="Genomic_DNA"/>
</dbReference>
<accession>A0A8J4H6D2</accession>
<name>A0A8J4H6D2_9BACL</name>
<gene>
    <name evidence="2" type="ORF">XYCOK13_33490</name>
</gene>
<dbReference type="InterPro" id="IPR008811">
    <property type="entry name" value="Glycosyl_hydrolases_36"/>
</dbReference>
<evidence type="ECO:0000313" key="3">
    <source>
        <dbReference type="Proteomes" id="UP000677918"/>
    </source>
</evidence>
<evidence type="ECO:0000313" key="2">
    <source>
        <dbReference type="EMBL" id="GIQ70525.1"/>
    </source>
</evidence>
<dbReference type="PANTHER" id="PTHR31268:SF32">
    <property type="entry name" value="GALACTINOL--SUCROSE GALACTOSYLTRANSFERASE 2-RELATED"/>
    <property type="match status" value="1"/>
</dbReference>